<sequence>MEELPAESFPVLEDLVYVDSPSDSSAHDRVPTQAFANSTSLRRVAVYGNDFNSWLPLPWKHISHLLTFGFLMDTALWNNTKPSLELHTACFHLDWRNYGYNSGLHKFRDAPVQSLSRLQHLTFLCASPYDVEYPHFFFNFDFPNLRAIRFVSSKSVLSLCETGAKAAFLNKLQALTHLAYLSLVLKFIPSATAEELFQSTPYLETLDVETPEDCSRLFHLLTLQADNPDCVLPNLKTLVLELHPCSQLYPGPEGKDVINASGLCSFVQSRRQREHGQQLQRIILYSSDKSLFSHRQPYIACLQPFVEEGLAIEYRLHDQSGSTSDVRRWAGRDPGLEDWREGRAFFDWRGE</sequence>
<proteinExistence type="predicted"/>
<gene>
    <name evidence="1" type="ORF">FA15DRAFT_708260</name>
</gene>
<evidence type="ECO:0000313" key="1">
    <source>
        <dbReference type="EMBL" id="TFK20272.1"/>
    </source>
</evidence>
<organism evidence="1 2">
    <name type="scientific">Coprinopsis marcescibilis</name>
    <name type="common">Agaric fungus</name>
    <name type="synonym">Psathyrella marcescibilis</name>
    <dbReference type="NCBI Taxonomy" id="230819"/>
    <lineage>
        <taxon>Eukaryota</taxon>
        <taxon>Fungi</taxon>
        <taxon>Dikarya</taxon>
        <taxon>Basidiomycota</taxon>
        <taxon>Agaricomycotina</taxon>
        <taxon>Agaricomycetes</taxon>
        <taxon>Agaricomycetidae</taxon>
        <taxon>Agaricales</taxon>
        <taxon>Agaricineae</taxon>
        <taxon>Psathyrellaceae</taxon>
        <taxon>Coprinopsis</taxon>
    </lineage>
</organism>
<dbReference type="InterPro" id="IPR032675">
    <property type="entry name" value="LRR_dom_sf"/>
</dbReference>
<reference evidence="1 2" key="1">
    <citation type="journal article" date="2019" name="Nat. Ecol. Evol.">
        <title>Megaphylogeny resolves global patterns of mushroom evolution.</title>
        <authorList>
            <person name="Varga T."/>
            <person name="Krizsan K."/>
            <person name="Foldi C."/>
            <person name="Dima B."/>
            <person name="Sanchez-Garcia M."/>
            <person name="Sanchez-Ramirez S."/>
            <person name="Szollosi G.J."/>
            <person name="Szarkandi J.G."/>
            <person name="Papp V."/>
            <person name="Albert L."/>
            <person name="Andreopoulos W."/>
            <person name="Angelini C."/>
            <person name="Antonin V."/>
            <person name="Barry K.W."/>
            <person name="Bougher N.L."/>
            <person name="Buchanan P."/>
            <person name="Buyck B."/>
            <person name="Bense V."/>
            <person name="Catcheside P."/>
            <person name="Chovatia M."/>
            <person name="Cooper J."/>
            <person name="Damon W."/>
            <person name="Desjardin D."/>
            <person name="Finy P."/>
            <person name="Geml J."/>
            <person name="Haridas S."/>
            <person name="Hughes K."/>
            <person name="Justo A."/>
            <person name="Karasinski D."/>
            <person name="Kautmanova I."/>
            <person name="Kiss B."/>
            <person name="Kocsube S."/>
            <person name="Kotiranta H."/>
            <person name="LaButti K.M."/>
            <person name="Lechner B.E."/>
            <person name="Liimatainen K."/>
            <person name="Lipzen A."/>
            <person name="Lukacs Z."/>
            <person name="Mihaltcheva S."/>
            <person name="Morgado L.N."/>
            <person name="Niskanen T."/>
            <person name="Noordeloos M.E."/>
            <person name="Ohm R.A."/>
            <person name="Ortiz-Santana B."/>
            <person name="Ovrebo C."/>
            <person name="Racz N."/>
            <person name="Riley R."/>
            <person name="Savchenko A."/>
            <person name="Shiryaev A."/>
            <person name="Soop K."/>
            <person name="Spirin V."/>
            <person name="Szebenyi C."/>
            <person name="Tomsovsky M."/>
            <person name="Tulloss R.E."/>
            <person name="Uehling J."/>
            <person name="Grigoriev I.V."/>
            <person name="Vagvolgyi C."/>
            <person name="Papp T."/>
            <person name="Martin F.M."/>
            <person name="Miettinen O."/>
            <person name="Hibbett D.S."/>
            <person name="Nagy L.G."/>
        </authorList>
    </citation>
    <scope>NUCLEOTIDE SEQUENCE [LARGE SCALE GENOMIC DNA]</scope>
    <source>
        <strain evidence="1 2">CBS 121175</strain>
    </source>
</reference>
<protein>
    <recommendedName>
        <fullName evidence="3">F-box domain-containing protein</fullName>
    </recommendedName>
</protein>
<dbReference type="EMBL" id="ML210306">
    <property type="protein sequence ID" value="TFK20272.1"/>
    <property type="molecule type" value="Genomic_DNA"/>
</dbReference>
<dbReference type="Proteomes" id="UP000307440">
    <property type="component" value="Unassembled WGS sequence"/>
</dbReference>
<evidence type="ECO:0000313" key="2">
    <source>
        <dbReference type="Proteomes" id="UP000307440"/>
    </source>
</evidence>
<name>A0A5C3KJL0_COPMA</name>
<accession>A0A5C3KJL0</accession>
<dbReference type="AlphaFoldDB" id="A0A5C3KJL0"/>
<evidence type="ECO:0008006" key="3">
    <source>
        <dbReference type="Google" id="ProtNLM"/>
    </source>
</evidence>
<dbReference type="Gene3D" id="3.80.10.10">
    <property type="entry name" value="Ribonuclease Inhibitor"/>
    <property type="match status" value="1"/>
</dbReference>
<keyword evidence="2" id="KW-1185">Reference proteome</keyword>